<dbReference type="GO" id="GO:0004077">
    <property type="term" value="F:biotin--[biotin carboxyl-carrier protein] ligase activity"/>
    <property type="evidence" value="ECO:0007669"/>
    <property type="project" value="UniProtKB-EC"/>
</dbReference>
<dbReference type="RefSeq" id="XP_002430656.1">
    <property type="nucleotide sequence ID" value="XM_002430611.1"/>
</dbReference>
<evidence type="ECO:0000256" key="3">
    <source>
        <dbReference type="SAM" id="MobiDB-lite"/>
    </source>
</evidence>
<dbReference type="InterPro" id="IPR004143">
    <property type="entry name" value="BPL_LPL_catalytic"/>
</dbReference>
<dbReference type="EnsemblMetazoa" id="PHUM492490-RA">
    <property type="protein sequence ID" value="PHUM492490-PA"/>
    <property type="gene ID" value="PHUM492490"/>
</dbReference>
<organism>
    <name type="scientific">Pediculus humanus subsp. corporis</name>
    <name type="common">Body louse</name>
    <dbReference type="NCBI Taxonomy" id="121224"/>
    <lineage>
        <taxon>Eukaryota</taxon>
        <taxon>Metazoa</taxon>
        <taxon>Ecdysozoa</taxon>
        <taxon>Arthropoda</taxon>
        <taxon>Hexapoda</taxon>
        <taxon>Insecta</taxon>
        <taxon>Pterygota</taxon>
        <taxon>Neoptera</taxon>
        <taxon>Paraneoptera</taxon>
        <taxon>Psocodea</taxon>
        <taxon>Troctomorpha</taxon>
        <taxon>Phthiraptera</taxon>
        <taxon>Anoplura</taxon>
        <taxon>Pediculidae</taxon>
        <taxon>Pediculus</taxon>
    </lineage>
</organism>
<dbReference type="Pfam" id="PF03099">
    <property type="entry name" value="BPL_LplA_LipB"/>
    <property type="match status" value="1"/>
</dbReference>
<sequence>MLLTVFYAAATWMQSRRFGSLRTKINQFVKNQASIVFYKIPDWKNESDEQMLVMTTSSLYCVNRQRAMIEEVLHFAGNTRSCALFPQQIVKVNNWITITDGSPFPIKMRKKGVILKDPKLFILLEAESSENSDNSHLSNAYSYNLWQIGIPRAWRADGHLGIIVESDIDNLTKISSLFLSNPILIDHVFEINRIQSMQHSYIQAIEVEGNPCLVVKDAINVMKSPSVESHTFSLFAEDSIANDWSSRQLSLEASQTIYKNQMELLQSFSQCATLTSEGSSVLVPDDISTSITPGNKVDIPCCNNDIKKEEIKECEKKPRVESLPGKIEKNETDTKVTTVIPTSETIQRSHEENSTQSTPSKHDSSGVRKNTFSSLYSLGSASTLSVRSITSGKTKPPNVLIYAESPSTTDNIKNVLSETLHKHKYTIYSIGEAQLLNGIWAPNCFLLVICGNVSQQVDILLTSYLIQGGKLLCLCSSFLHSLLPTFRTAEVRERELVRFSYSKWQRVRLMHHVFCYQNSPSRTKFSGDSDETSSSDKDRISPVPQTPSSVEVIDSNGVSHTLHVQVLGVEETWQTPSLLFAYFPSPGGCAVFSQVHLELDPSASGDDEDDEELQKSSVTRKEIIKDILSTHLGMDVSGGGINGSDNNDKMGSGSGSLTYTTAYFLGVHEAKLKFLDKIKSRLLENGVLKLETMKLKFCKKGETPPTGATADFLPVLIHSCPRDFSTVEYFENLETTSLGRLMIYSEVLGSSMDLVNGELEHGFAVVPSQQTSGKGRTSNQWLSPPGCAMFSLQVHFSSESYMGRHPSVFQHVVSAAIASSLAEMGKDYEKAFDLHLKWPNDLYVKSSIKIGGLIVTCFTTKTKIICNIGCGINLDNEMPTTCLNKLIEDYNRGENGGSGAKKKLKKLTREKLLAKIFNKLEEILDKIDEEDDIKYAENLYYKYWLHGGANVRILDSFGEIKQVVILGIDEFGFLKVKDSKGQTFAVHPDEERRLLGLLVVEMGFIPDDDDIDNRK</sequence>
<keyword evidence="7" id="KW-1185">Reference proteome</keyword>
<name>E0VX12_PEDHC</name>
<reference evidence="6" key="3">
    <citation type="submission" date="2021-02" db="UniProtKB">
        <authorList>
            <consortium name="EnsemblMetazoa"/>
        </authorList>
    </citation>
    <scope>IDENTIFICATION</scope>
    <source>
        <strain evidence="6">USDA</strain>
    </source>
</reference>
<dbReference type="InterPro" id="IPR045864">
    <property type="entry name" value="aa-tRNA-synth_II/BPL/LPL"/>
</dbReference>
<feature type="domain" description="BPL/LPL catalytic" evidence="4">
    <location>
        <begin position="721"/>
        <end position="928"/>
    </location>
</feature>
<dbReference type="CTD" id="8235950"/>
<comment type="similarity">
    <text evidence="1">Belongs to the biotin--protein ligase family.</text>
</comment>
<evidence type="ECO:0000256" key="1">
    <source>
        <dbReference type="ARBA" id="ARBA00009934"/>
    </source>
</evidence>
<dbReference type="VEuPathDB" id="VectorBase:PHUM492490"/>
<dbReference type="HOGENOM" id="CLU_006150_2_1_1"/>
<dbReference type="GO" id="GO:0005737">
    <property type="term" value="C:cytoplasm"/>
    <property type="evidence" value="ECO:0007669"/>
    <property type="project" value="TreeGrafter"/>
</dbReference>
<dbReference type="KEGG" id="phu:Phum_PHUM492490"/>
<dbReference type="PANTHER" id="PTHR12835">
    <property type="entry name" value="BIOTIN PROTEIN LIGASE"/>
    <property type="match status" value="1"/>
</dbReference>
<dbReference type="SUPFAM" id="SSF55681">
    <property type="entry name" value="Class II aaRS and biotin synthetases"/>
    <property type="match status" value="1"/>
</dbReference>
<protein>
    <submittedName>
        <fullName evidence="5 6">Biotin protein ligase, putative</fullName>
        <ecNumber evidence="5">6.3.4.15</ecNumber>
    </submittedName>
</protein>
<dbReference type="InParanoid" id="E0VX12"/>
<dbReference type="FunCoup" id="E0VX12">
    <property type="interactions" value="516"/>
</dbReference>
<dbReference type="AlphaFoldDB" id="E0VX12"/>
<reference evidence="5" key="2">
    <citation type="submission" date="2007-04" db="EMBL/GenBank/DDBJ databases">
        <title>The genome of the human body louse.</title>
        <authorList>
            <consortium name="The Human Body Louse Genome Consortium"/>
            <person name="Kirkness E."/>
            <person name="Walenz B."/>
            <person name="Hass B."/>
            <person name="Bruggner R."/>
            <person name="Strausberg R."/>
        </authorList>
    </citation>
    <scope>NUCLEOTIDE SEQUENCE</scope>
    <source>
        <strain evidence="5">USDA</strain>
    </source>
</reference>
<feature type="region of interest" description="Disordered" evidence="3">
    <location>
        <begin position="341"/>
        <end position="368"/>
    </location>
</feature>
<dbReference type="PROSITE" id="PS51733">
    <property type="entry name" value="BPL_LPL_CATALYTIC"/>
    <property type="match status" value="1"/>
</dbReference>
<dbReference type="STRING" id="121224.E0VX12"/>
<evidence type="ECO:0000256" key="2">
    <source>
        <dbReference type="ARBA" id="ARBA00022598"/>
    </source>
</evidence>
<evidence type="ECO:0000313" key="5">
    <source>
        <dbReference type="EMBL" id="EEB17918.1"/>
    </source>
</evidence>
<dbReference type="EMBL" id="AAZO01005956">
    <property type="status" value="NOT_ANNOTATED_CDS"/>
    <property type="molecule type" value="Genomic_DNA"/>
</dbReference>
<dbReference type="OMA" id="HEQYGVL"/>
<dbReference type="InterPro" id="IPR004408">
    <property type="entry name" value="Biotin_CoA_COase_ligase"/>
</dbReference>
<evidence type="ECO:0000313" key="7">
    <source>
        <dbReference type="Proteomes" id="UP000009046"/>
    </source>
</evidence>
<dbReference type="eggNOG" id="KOG1536">
    <property type="taxonomic scope" value="Eukaryota"/>
</dbReference>
<proteinExistence type="inferred from homology"/>
<dbReference type="EC" id="6.3.4.15" evidence="5"/>
<reference evidence="5" key="1">
    <citation type="submission" date="2007-04" db="EMBL/GenBank/DDBJ databases">
        <title>Annotation of Pediculus humanus corporis strain USDA.</title>
        <authorList>
            <person name="Kirkness E."/>
            <person name="Hannick L."/>
            <person name="Hass B."/>
            <person name="Bruggner R."/>
            <person name="Lawson D."/>
            <person name="Bidwell S."/>
            <person name="Joardar V."/>
            <person name="Caler E."/>
            <person name="Walenz B."/>
            <person name="Inman J."/>
            <person name="Schobel S."/>
            <person name="Galinsky K."/>
            <person name="Amedeo P."/>
            <person name="Strausberg R."/>
        </authorList>
    </citation>
    <scope>NUCLEOTIDE SEQUENCE</scope>
    <source>
        <strain evidence="5">USDA</strain>
    </source>
</reference>
<keyword evidence="2 5" id="KW-0436">Ligase</keyword>
<dbReference type="GeneID" id="8235950"/>
<evidence type="ECO:0000313" key="6">
    <source>
        <dbReference type="EnsemblMetazoa" id="PHUM492490-PA"/>
    </source>
</evidence>
<dbReference type="OrthoDB" id="10250105at2759"/>
<dbReference type="Proteomes" id="UP000009046">
    <property type="component" value="Unassembled WGS sequence"/>
</dbReference>
<evidence type="ECO:0000259" key="4">
    <source>
        <dbReference type="PROSITE" id="PS51733"/>
    </source>
</evidence>
<dbReference type="NCBIfam" id="TIGR00121">
    <property type="entry name" value="birA_ligase"/>
    <property type="match status" value="1"/>
</dbReference>
<dbReference type="EMBL" id="DS235824">
    <property type="protein sequence ID" value="EEB17918.1"/>
    <property type="molecule type" value="Genomic_DNA"/>
</dbReference>
<dbReference type="PANTHER" id="PTHR12835:SF5">
    <property type="entry name" value="BIOTIN--PROTEIN LIGASE"/>
    <property type="match status" value="1"/>
</dbReference>
<dbReference type="Gene3D" id="3.30.930.10">
    <property type="entry name" value="Bira Bifunctional Protein, Domain 2"/>
    <property type="match status" value="1"/>
</dbReference>
<accession>E0VX12</accession>
<gene>
    <name evidence="6" type="primary">8235950</name>
    <name evidence="5" type="ORF">Phum_PHUM492490</name>
</gene>
<feature type="region of interest" description="Disordered" evidence="3">
    <location>
        <begin position="523"/>
        <end position="551"/>
    </location>
</feature>